<dbReference type="OMA" id="CFCAFFA"/>
<protein>
    <recommendedName>
        <fullName evidence="3">Syntaxin-5 N-terminal Sly1p-binding domain-containing protein</fullName>
    </recommendedName>
</protein>
<feature type="compositionally biased region" description="Low complexity" evidence="1">
    <location>
        <begin position="107"/>
        <end position="124"/>
    </location>
</feature>
<feature type="domain" description="Syntaxin-5 N-terminal Sly1p-binding" evidence="3">
    <location>
        <begin position="28"/>
        <end position="39"/>
    </location>
</feature>
<feature type="region of interest" description="Disordered" evidence="1">
    <location>
        <begin position="102"/>
        <end position="124"/>
    </location>
</feature>
<dbReference type="KEGG" id="spu:105439980"/>
<accession>A0A7M7HEH1</accession>
<sequence>MASVVKTLSLCLCFFAFVTLEIKAQTTDRTSEFQALCDRYRTVMNDCEERLPGLVTADEQALLNSADNNQVCLEEEGETDFADACEILESVCIRVVSCPASARFRRSSSVSASAESSVESSETD</sequence>
<reference evidence="5" key="1">
    <citation type="submission" date="2015-02" db="EMBL/GenBank/DDBJ databases">
        <title>Genome sequencing for Strongylocentrotus purpuratus.</title>
        <authorList>
            <person name="Murali S."/>
            <person name="Liu Y."/>
            <person name="Vee V."/>
            <person name="English A."/>
            <person name="Wang M."/>
            <person name="Skinner E."/>
            <person name="Han Y."/>
            <person name="Muzny D.M."/>
            <person name="Worley K.C."/>
            <person name="Gibbs R.A."/>
        </authorList>
    </citation>
    <scope>NUCLEOTIDE SEQUENCE</scope>
</reference>
<dbReference type="InterPro" id="IPR021538">
    <property type="entry name" value="Syntaxin-5_N"/>
</dbReference>
<dbReference type="Pfam" id="PF11416">
    <property type="entry name" value="Syntaxin-5_N"/>
    <property type="match status" value="1"/>
</dbReference>
<feature type="signal peptide" evidence="2">
    <location>
        <begin position="1"/>
        <end position="24"/>
    </location>
</feature>
<dbReference type="AlphaFoldDB" id="A0A7M7HEH1"/>
<evidence type="ECO:0000313" key="4">
    <source>
        <dbReference type="EnsemblMetazoa" id="XP_011667862"/>
    </source>
</evidence>
<dbReference type="EnsemblMetazoa" id="XM_011669560">
    <property type="protein sequence ID" value="XP_011667862"/>
    <property type="gene ID" value="LOC105439980"/>
</dbReference>
<keyword evidence="5" id="KW-1185">Reference proteome</keyword>
<organism evidence="4 5">
    <name type="scientific">Strongylocentrotus purpuratus</name>
    <name type="common">Purple sea urchin</name>
    <dbReference type="NCBI Taxonomy" id="7668"/>
    <lineage>
        <taxon>Eukaryota</taxon>
        <taxon>Metazoa</taxon>
        <taxon>Echinodermata</taxon>
        <taxon>Eleutherozoa</taxon>
        <taxon>Echinozoa</taxon>
        <taxon>Echinoidea</taxon>
        <taxon>Euechinoidea</taxon>
        <taxon>Echinacea</taxon>
        <taxon>Camarodonta</taxon>
        <taxon>Echinidea</taxon>
        <taxon>Strongylocentrotidae</taxon>
        <taxon>Strongylocentrotus</taxon>
    </lineage>
</organism>
<evidence type="ECO:0000313" key="5">
    <source>
        <dbReference type="Proteomes" id="UP000007110"/>
    </source>
</evidence>
<feature type="chain" id="PRO_5029753456" description="Syntaxin-5 N-terminal Sly1p-binding domain-containing protein" evidence="2">
    <location>
        <begin position="25"/>
        <end position="124"/>
    </location>
</feature>
<reference evidence="4" key="2">
    <citation type="submission" date="2021-01" db="UniProtKB">
        <authorList>
            <consortium name="EnsemblMetazoa"/>
        </authorList>
    </citation>
    <scope>IDENTIFICATION</scope>
</reference>
<proteinExistence type="predicted"/>
<dbReference type="RefSeq" id="XP_011667862.1">
    <property type="nucleotide sequence ID" value="XM_011669560.2"/>
</dbReference>
<dbReference type="OrthoDB" id="10129207at2759"/>
<keyword evidence="2" id="KW-0732">Signal</keyword>
<dbReference type="InParanoid" id="A0A7M7HEH1"/>
<evidence type="ECO:0000256" key="1">
    <source>
        <dbReference type="SAM" id="MobiDB-lite"/>
    </source>
</evidence>
<dbReference type="GeneID" id="105439980"/>
<dbReference type="Proteomes" id="UP000007110">
    <property type="component" value="Unassembled WGS sequence"/>
</dbReference>
<evidence type="ECO:0000259" key="3">
    <source>
        <dbReference type="Pfam" id="PF11416"/>
    </source>
</evidence>
<name>A0A7M7HEH1_STRPU</name>
<evidence type="ECO:0000256" key="2">
    <source>
        <dbReference type="SAM" id="SignalP"/>
    </source>
</evidence>